<evidence type="ECO:0000313" key="3">
    <source>
        <dbReference type="EMBL" id="SQF39680.1"/>
    </source>
</evidence>
<proteinExistence type="predicted"/>
<dbReference type="RefSeq" id="WP_018029380.1">
    <property type="nucleotide sequence ID" value="NZ_JBCLUB010000001.1"/>
</dbReference>
<gene>
    <name evidence="3" type="ORF">NCTC12278_00514</name>
</gene>
<organism evidence="3 4">
    <name type="scientific">Streptococcus ferus</name>
    <dbReference type="NCBI Taxonomy" id="1345"/>
    <lineage>
        <taxon>Bacteria</taxon>
        <taxon>Bacillati</taxon>
        <taxon>Bacillota</taxon>
        <taxon>Bacilli</taxon>
        <taxon>Lactobacillales</taxon>
        <taxon>Streptococcaceae</taxon>
        <taxon>Streptococcus</taxon>
    </lineage>
</organism>
<evidence type="ECO:0000313" key="4">
    <source>
        <dbReference type="Proteomes" id="UP000249495"/>
    </source>
</evidence>
<dbReference type="Gene3D" id="3.30.70.330">
    <property type="match status" value="1"/>
</dbReference>
<dbReference type="Gene3D" id="3.30.1370.160">
    <property type="match status" value="1"/>
</dbReference>
<evidence type="ECO:0000259" key="2">
    <source>
        <dbReference type="SMART" id="SM00363"/>
    </source>
</evidence>
<dbReference type="Pfam" id="PF17774">
    <property type="entry name" value="YlmH_RBD"/>
    <property type="match status" value="1"/>
</dbReference>
<dbReference type="CDD" id="cd00165">
    <property type="entry name" value="S4"/>
    <property type="match status" value="1"/>
</dbReference>
<dbReference type="Gene3D" id="3.10.290.10">
    <property type="entry name" value="RNA-binding S4 domain"/>
    <property type="match status" value="1"/>
</dbReference>
<keyword evidence="4" id="KW-1185">Reference proteome</keyword>
<reference evidence="3 4" key="1">
    <citation type="submission" date="2018-06" db="EMBL/GenBank/DDBJ databases">
        <authorList>
            <consortium name="Pathogen Informatics"/>
            <person name="Doyle S."/>
        </authorList>
    </citation>
    <scope>NUCLEOTIDE SEQUENCE [LARGE SCALE GENOMIC DNA]</scope>
    <source>
        <strain evidence="3 4">NCTC12278</strain>
    </source>
</reference>
<dbReference type="SUPFAM" id="SSF55174">
    <property type="entry name" value="Alpha-L RNA-binding motif"/>
    <property type="match status" value="1"/>
</dbReference>
<dbReference type="OrthoDB" id="9812787at2"/>
<dbReference type="PANTHER" id="PTHR13633">
    <property type="entry name" value="MITOCHONDRIAL TRANSCRIPTION RESCUE FACTOR 1"/>
    <property type="match status" value="1"/>
</dbReference>
<dbReference type="SMART" id="SM00363">
    <property type="entry name" value="S4"/>
    <property type="match status" value="1"/>
</dbReference>
<dbReference type="STRING" id="1123303.GCA_000372425_00048"/>
<name>A0A2X3VE19_9STRE</name>
<feature type="domain" description="RNA-binding S4" evidence="2">
    <location>
        <begin position="184"/>
        <end position="246"/>
    </location>
</feature>
<protein>
    <submittedName>
        <fullName evidence="3">YlmH protein</fullName>
    </submittedName>
</protein>
<keyword evidence="1" id="KW-0694">RNA-binding</keyword>
<dbReference type="Proteomes" id="UP000249495">
    <property type="component" value="Chromosome 1"/>
</dbReference>
<dbReference type="AlphaFoldDB" id="A0A2X3VE19"/>
<dbReference type="PROSITE" id="PS50889">
    <property type="entry name" value="S4"/>
    <property type="match status" value="1"/>
</dbReference>
<dbReference type="PANTHER" id="PTHR13633:SF3">
    <property type="entry name" value="MITOCHONDRIAL TRANSCRIPTION RESCUE FACTOR 1"/>
    <property type="match status" value="1"/>
</dbReference>
<dbReference type="InterPro" id="IPR012677">
    <property type="entry name" value="Nucleotide-bd_a/b_plait_sf"/>
</dbReference>
<dbReference type="GO" id="GO:0003723">
    <property type="term" value="F:RNA binding"/>
    <property type="evidence" value="ECO:0007669"/>
    <property type="project" value="UniProtKB-KW"/>
</dbReference>
<dbReference type="InterPro" id="IPR002942">
    <property type="entry name" value="S4_RNA-bd"/>
</dbReference>
<dbReference type="InterPro" id="IPR036986">
    <property type="entry name" value="S4_RNA-bd_sf"/>
</dbReference>
<accession>A0A2X3VE19</accession>
<dbReference type="Pfam" id="PF01479">
    <property type="entry name" value="S4"/>
    <property type="match status" value="1"/>
</dbReference>
<sequence length="261" mass="29620">MTRQTIYQHFGEDEKAFVDKAKDIQRQVEDYYSLQLTDFLNPRQLQVMRTVLGQSSLQTFSSGDFFKSEYARLLIAPDYYVFDSEDFEISLIEIVYHSKFNQLTHAQIMGSLINKLGIERQIFGDILVGDGRAQFFVKANMAAYFINTIKKIGRVGVTLKEVPFHEQLQLSAKAQEQDILVSSMRLDAILATSLKISRGTALKLIEAEKVKVNYATVSKPALELVLGDMLSIRGFGRLTLTRDKGFSKSGKHKLIIDRIAH</sequence>
<dbReference type="EMBL" id="LS483343">
    <property type="protein sequence ID" value="SQF39680.1"/>
    <property type="molecule type" value="Genomic_DNA"/>
</dbReference>
<dbReference type="InterPro" id="IPR048443">
    <property type="entry name" value="RqcP2_N"/>
</dbReference>
<dbReference type="KEGG" id="sfer:NCTC12278_00514"/>
<evidence type="ECO:0000256" key="1">
    <source>
        <dbReference type="PROSITE-ProRule" id="PRU00182"/>
    </source>
</evidence>
<dbReference type="Pfam" id="PF21278">
    <property type="entry name" value="YlmH_1st"/>
    <property type="match status" value="1"/>
</dbReference>
<dbReference type="InterPro" id="IPR040591">
    <property type="entry name" value="RqcP2_RBD"/>
</dbReference>